<dbReference type="Proteomes" id="UP000003089">
    <property type="component" value="Unassembled WGS sequence"/>
</dbReference>
<keyword evidence="1" id="KW-0472">Membrane</keyword>
<keyword evidence="1" id="KW-1133">Transmembrane helix</keyword>
<dbReference type="RefSeq" id="WP_007486858.1">
    <property type="nucleotide sequence ID" value="NZ_JH724315.1"/>
</dbReference>
<name>I9RSU6_9BACE</name>
<dbReference type="eggNOG" id="ENOG503465S">
    <property type="taxonomic scope" value="Bacteria"/>
</dbReference>
<feature type="domain" description="Flavinylation-associated cytochrome" evidence="2">
    <location>
        <begin position="9"/>
        <end position="66"/>
    </location>
</feature>
<evidence type="ECO:0000313" key="3">
    <source>
        <dbReference type="EMBL" id="EIY46141.1"/>
    </source>
</evidence>
<evidence type="ECO:0000259" key="2">
    <source>
        <dbReference type="Pfam" id="PF14358"/>
    </source>
</evidence>
<comment type="caution">
    <text evidence="3">The sequence shown here is derived from an EMBL/GenBank/DDBJ whole genome shotgun (WGS) entry which is preliminary data.</text>
</comment>
<evidence type="ECO:0000313" key="4">
    <source>
        <dbReference type="Proteomes" id="UP000003089"/>
    </source>
</evidence>
<feature type="transmembrane region" description="Helical" evidence="1">
    <location>
        <begin position="83"/>
        <end position="103"/>
    </location>
</feature>
<feature type="transmembrane region" description="Helical" evidence="1">
    <location>
        <begin position="12"/>
        <end position="31"/>
    </location>
</feature>
<keyword evidence="1" id="KW-0812">Transmembrane</keyword>
<dbReference type="AlphaFoldDB" id="I9RSU6"/>
<gene>
    <name evidence="3" type="ORF">HMPREF1068_03608</name>
</gene>
<sequence>MNRKRFIYFTDLILIPLFILSLYTGIKLHIAGHHANHEIWHNWTVFHTIASLLFTIFGIVHIKSHWGWYKGLKTTGCKGKKKVVLLFSITFALVIITGILLLLFVDGANSPTGLLHYKIGIATGVLAILHILKRKHFLYSGFKTNIIAKKQ</sequence>
<dbReference type="Pfam" id="PF14358">
    <property type="entry name" value="DUF4405"/>
    <property type="match status" value="1"/>
</dbReference>
<dbReference type="STRING" id="997884.HMPREF1068_03608"/>
<dbReference type="EMBL" id="AGXS01000024">
    <property type="protein sequence ID" value="EIY46141.1"/>
    <property type="molecule type" value="Genomic_DNA"/>
</dbReference>
<feature type="transmembrane region" description="Helical" evidence="1">
    <location>
        <begin position="115"/>
        <end position="132"/>
    </location>
</feature>
<accession>I9RSU6</accession>
<dbReference type="PATRIC" id="fig|997884.3.peg.3698"/>
<evidence type="ECO:0000256" key="1">
    <source>
        <dbReference type="SAM" id="Phobius"/>
    </source>
</evidence>
<reference evidence="3 4" key="1">
    <citation type="submission" date="2012-02" db="EMBL/GenBank/DDBJ databases">
        <title>The Genome Sequence of Bacteroides nordii CL02T12C05.</title>
        <authorList>
            <consortium name="The Broad Institute Genome Sequencing Platform"/>
            <person name="Earl A."/>
            <person name="Ward D."/>
            <person name="Feldgarden M."/>
            <person name="Gevers D."/>
            <person name="Zitomersky N.L."/>
            <person name="Coyne M.J."/>
            <person name="Comstock L.E."/>
            <person name="Young S.K."/>
            <person name="Zeng Q."/>
            <person name="Gargeya S."/>
            <person name="Fitzgerald M."/>
            <person name="Haas B."/>
            <person name="Abouelleil A."/>
            <person name="Alvarado L."/>
            <person name="Arachchi H.M."/>
            <person name="Berlin A."/>
            <person name="Chapman S.B."/>
            <person name="Gearin G."/>
            <person name="Goldberg J."/>
            <person name="Griggs A."/>
            <person name="Gujja S."/>
            <person name="Hansen M."/>
            <person name="Heiman D."/>
            <person name="Howarth C."/>
            <person name="Larimer J."/>
            <person name="Lui A."/>
            <person name="MacDonald P.J.P."/>
            <person name="McCowen C."/>
            <person name="Montmayeur A."/>
            <person name="Murphy C."/>
            <person name="Neiman D."/>
            <person name="Pearson M."/>
            <person name="Priest M."/>
            <person name="Roberts A."/>
            <person name="Saif S."/>
            <person name="Shea T."/>
            <person name="Sisk P."/>
            <person name="Stolte C."/>
            <person name="Sykes S."/>
            <person name="Wortman J."/>
            <person name="Nusbaum C."/>
            <person name="Birren B."/>
        </authorList>
    </citation>
    <scope>NUCLEOTIDE SEQUENCE [LARGE SCALE GENOMIC DNA]</scope>
    <source>
        <strain evidence="3 4">CL02T12C05</strain>
    </source>
</reference>
<keyword evidence="4" id="KW-1185">Reference proteome</keyword>
<feature type="transmembrane region" description="Helical" evidence="1">
    <location>
        <begin position="43"/>
        <end position="62"/>
    </location>
</feature>
<proteinExistence type="predicted"/>
<protein>
    <recommendedName>
        <fullName evidence="2">Flavinylation-associated cytochrome domain-containing protein</fullName>
    </recommendedName>
</protein>
<dbReference type="InterPro" id="IPR025517">
    <property type="entry name" value="DUF4405"/>
</dbReference>
<organism evidence="3 4">
    <name type="scientific">Bacteroides nordii CL02T12C05</name>
    <dbReference type="NCBI Taxonomy" id="997884"/>
    <lineage>
        <taxon>Bacteria</taxon>
        <taxon>Pseudomonadati</taxon>
        <taxon>Bacteroidota</taxon>
        <taxon>Bacteroidia</taxon>
        <taxon>Bacteroidales</taxon>
        <taxon>Bacteroidaceae</taxon>
        <taxon>Bacteroides</taxon>
    </lineage>
</organism>
<dbReference type="HOGENOM" id="CLU_1727701_0_0_10"/>